<dbReference type="EMBL" id="AXCM01001514">
    <property type="status" value="NOT_ANNOTATED_CDS"/>
    <property type="molecule type" value="Genomic_DNA"/>
</dbReference>
<dbReference type="VEuPathDB" id="VectorBase:ACUA018149"/>
<reference evidence="1" key="2">
    <citation type="submission" date="2020-05" db="UniProtKB">
        <authorList>
            <consortium name="EnsemblMetazoa"/>
        </authorList>
    </citation>
    <scope>IDENTIFICATION</scope>
    <source>
        <strain evidence="1">A-37</strain>
    </source>
</reference>
<dbReference type="Proteomes" id="UP000075883">
    <property type="component" value="Unassembled WGS sequence"/>
</dbReference>
<reference evidence="2" key="1">
    <citation type="submission" date="2013-09" db="EMBL/GenBank/DDBJ databases">
        <title>The Genome Sequence of Anopheles culicifacies species A.</title>
        <authorList>
            <consortium name="The Broad Institute Genomics Platform"/>
            <person name="Neafsey D.E."/>
            <person name="Besansky N."/>
            <person name="Howell P."/>
            <person name="Walton C."/>
            <person name="Young S.K."/>
            <person name="Zeng Q."/>
            <person name="Gargeya S."/>
            <person name="Fitzgerald M."/>
            <person name="Haas B."/>
            <person name="Abouelleil A."/>
            <person name="Allen A.W."/>
            <person name="Alvarado L."/>
            <person name="Arachchi H.M."/>
            <person name="Berlin A.M."/>
            <person name="Chapman S.B."/>
            <person name="Gainer-Dewar J."/>
            <person name="Goldberg J."/>
            <person name="Griggs A."/>
            <person name="Gujja S."/>
            <person name="Hansen M."/>
            <person name="Howarth C."/>
            <person name="Imamovic A."/>
            <person name="Ireland A."/>
            <person name="Larimer J."/>
            <person name="McCowan C."/>
            <person name="Murphy C."/>
            <person name="Pearson M."/>
            <person name="Poon T.W."/>
            <person name="Priest M."/>
            <person name="Roberts A."/>
            <person name="Saif S."/>
            <person name="Shea T."/>
            <person name="Sisk P."/>
            <person name="Sykes S."/>
            <person name="Wortman J."/>
            <person name="Nusbaum C."/>
            <person name="Birren B."/>
        </authorList>
    </citation>
    <scope>NUCLEOTIDE SEQUENCE [LARGE SCALE GENOMIC DNA]</scope>
    <source>
        <strain evidence="2">A-37</strain>
    </source>
</reference>
<name>A0A182MH45_9DIPT</name>
<keyword evidence="2" id="KW-1185">Reference proteome</keyword>
<proteinExistence type="predicted"/>
<accession>A0A182MH45</accession>
<evidence type="ECO:0000313" key="2">
    <source>
        <dbReference type="Proteomes" id="UP000075883"/>
    </source>
</evidence>
<organism evidence="1 2">
    <name type="scientific">Anopheles culicifacies</name>
    <dbReference type="NCBI Taxonomy" id="139723"/>
    <lineage>
        <taxon>Eukaryota</taxon>
        <taxon>Metazoa</taxon>
        <taxon>Ecdysozoa</taxon>
        <taxon>Arthropoda</taxon>
        <taxon>Hexapoda</taxon>
        <taxon>Insecta</taxon>
        <taxon>Pterygota</taxon>
        <taxon>Neoptera</taxon>
        <taxon>Endopterygota</taxon>
        <taxon>Diptera</taxon>
        <taxon>Nematocera</taxon>
        <taxon>Culicoidea</taxon>
        <taxon>Culicidae</taxon>
        <taxon>Anophelinae</taxon>
        <taxon>Anopheles</taxon>
        <taxon>culicifacies species complex</taxon>
    </lineage>
</organism>
<protein>
    <submittedName>
        <fullName evidence="1">Uncharacterized protein</fullName>
    </submittedName>
</protein>
<evidence type="ECO:0000313" key="1">
    <source>
        <dbReference type="EnsemblMetazoa" id="ACUA018149-PA"/>
    </source>
</evidence>
<dbReference type="EnsemblMetazoa" id="ACUA018149-RA">
    <property type="protein sequence ID" value="ACUA018149-PA"/>
    <property type="gene ID" value="ACUA018149"/>
</dbReference>
<dbReference type="AlphaFoldDB" id="A0A182MH45"/>
<sequence>MLYSHIKRYVVDIQGFRNVRKGANALTPHKYTARCVRVYGVAHDRIHVSLMAAHGALLFFRLMGKPDRTDMSAKDMVERWKNAAKTVPQQIRGTRWCKISERPHVVESAAKKMFWVFEKADEILYE</sequence>